<reference evidence="2 3" key="1">
    <citation type="submission" date="2020-10" db="EMBL/GenBank/DDBJ databases">
        <title>Genomic Encyclopedia of Type Strains, Phase IV (KMG-IV): sequencing the most valuable type-strain genomes for metagenomic binning, comparative biology and taxonomic classification.</title>
        <authorList>
            <person name="Goeker M."/>
        </authorList>
    </citation>
    <scope>NUCLEOTIDE SEQUENCE [LARGE SCALE GENOMIC DNA]</scope>
    <source>
        <strain evidence="2 3">DSM 4194</strain>
    </source>
</reference>
<proteinExistence type="predicted"/>
<keyword evidence="3" id="KW-1185">Reference proteome</keyword>
<evidence type="ECO:0000256" key="1">
    <source>
        <dbReference type="SAM" id="Coils"/>
    </source>
</evidence>
<name>A0ABR9H8I3_9BACT</name>
<evidence type="ECO:0000313" key="3">
    <source>
        <dbReference type="Proteomes" id="UP000639010"/>
    </source>
</evidence>
<dbReference type="Proteomes" id="UP000639010">
    <property type="component" value="Unassembled WGS sequence"/>
</dbReference>
<evidence type="ECO:0000313" key="2">
    <source>
        <dbReference type="EMBL" id="MBE1427016.1"/>
    </source>
</evidence>
<comment type="caution">
    <text evidence="2">The sequence shown here is derived from an EMBL/GenBank/DDBJ whole genome shotgun (WGS) entry which is preliminary data.</text>
</comment>
<protein>
    <submittedName>
        <fullName evidence="2">Uncharacterized membrane protein (DUF106 family)</fullName>
    </submittedName>
</protein>
<organism evidence="2 3">
    <name type="scientific">Desulfomicrobium macestii</name>
    <dbReference type="NCBI Taxonomy" id="90731"/>
    <lineage>
        <taxon>Bacteria</taxon>
        <taxon>Pseudomonadati</taxon>
        <taxon>Thermodesulfobacteriota</taxon>
        <taxon>Desulfovibrionia</taxon>
        <taxon>Desulfovibrionales</taxon>
        <taxon>Desulfomicrobiaceae</taxon>
        <taxon>Desulfomicrobium</taxon>
    </lineage>
</organism>
<feature type="coiled-coil region" evidence="1">
    <location>
        <begin position="3"/>
        <end position="37"/>
    </location>
</feature>
<accession>A0ABR9H8I3</accession>
<dbReference type="RefSeq" id="WP_192624838.1">
    <property type="nucleotide sequence ID" value="NZ_JADBGG010000041.1"/>
</dbReference>
<dbReference type="EMBL" id="JADBGG010000041">
    <property type="protein sequence ID" value="MBE1427016.1"/>
    <property type="molecule type" value="Genomic_DNA"/>
</dbReference>
<keyword evidence="1" id="KW-0175">Coiled coil</keyword>
<gene>
    <name evidence="2" type="ORF">H4684_003700</name>
</gene>
<sequence length="66" mass="8002">MTIEKLKKHREELKQELKRTNEKIRILERQKDAQKLARMAQLINEKGFTLAQILEVKRRKRRADTC</sequence>